<dbReference type="Proteomes" id="UP000601435">
    <property type="component" value="Unassembled WGS sequence"/>
</dbReference>
<feature type="non-terminal residue" evidence="1">
    <location>
        <position position="81"/>
    </location>
</feature>
<evidence type="ECO:0000313" key="2">
    <source>
        <dbReference type="Proteomes" id="UP000601435"/>
    </source>
</evidence>
<accession>A0A812ZXJ3</accession>
<dbReference type="EMBL" id="CAJNJA010051881">
    <property type="protein sequence ID" value="CAE7845087.1"/>
    <property type="molecule type" value="Genomic_DNA"/>
</dbReference>
<organism evidence="1 2">
    <name type="scientific">Symbiodinium necroappetens</name>
    <dbReference type="NCBI Taxonomy" id="1628268"/>
    <lineage>
        <taxon>Eukaryota</taxon>
        <taxon>Sar</taxon>
        <taxon>Alveolata</taxon>
        <taxon>Dinophyceae</taxon>
        <taxon>Suessiales</taxon>
        <taxon>Symbiodiniaceae</taxon>
        <taxon>Symbiodinium</taxon>
    </lineage>
</organism>
<dbReference type="OrthoDB" id="437658at2759"/>
<comment type="caution">
    <text evidence="1">The sequence shown here is derived from an EMBL/GenBank/DDBJ whole genome shotgun (WGS) entry which is preliminary data.</text>
</comment>
<dbReference type="AlphaFoldDB" id="A0A812ZXJ3"/>
<protein>
    <submittedName>
        <fullName evidence="1">Uncharacterized protein</fullName>
    </submittedName>
</protein>
<reference evidence="1" key="1">
    <citation type="submission" date="2021-02" db="EMBL/GenBank/DDBJ databases">
        <authorList>
            <person name="Dougan E. K."/>
            <person name="Rhodes N."/>
            <person name="Thang M."/>
            <person name="Chan C."/>
        </authorList>
    </citation>
    <scope>NUCLEOTIDE SEQUENCE</scope>
</reference>
<gene>
    <name evidence="1" type="ORF">SNEC2469_LOCUS25930</name>
</gene>
<name>A0A812ZXJ3_9DINO</name>
<proteinExistence type="predicted"/>
<keyword evidence="2" id="KW-1185">Reference proteome</keyword>
<sequence length="81" mass="8985">LGVFMLCNAKCPGGIKGAGMLGAGLSALNPLTLLSKKDEEEEKEAQEETDPMKKMFKQMDYIEPRLPMLLVAICLQLCRHF</sequence>
<evidence type="ECO:0000313" key="1">
    <source>
        <dbReference type="EMBL" id="CAE7845087.1"/>
    </source>
</evidence>